<dbReference type="GO" id="GO:0043111">
    <property type="term" value="P:replication fork arrest"/>
    <property type="evidence" value="ECO:0007669"/>
    <property type="project" value="TreeGrafter"/>
</dbReference>
<dbReference type="RefSeq" id="XP_002543113.1">
    <property type="nucleotide sequence ID" value="XM_002543067.1"/>
</dbReference>
<feature type="compositionally biased region" description="Basic and acidic residues" evidence="8">
    <location>
        <begin position="422"/>
        <end position="435"/>
    </location>
</feature>
<dbReference type="GO" id="GO:0031298">
    <property type="term" value="C:replication fork protection complex"/>
    <property type="evidence" value="ECO:0007669"/>
    <property type="project" value="TreeGrafter"/>
</dbReference>
<comment type="subcellular location">
    <subcellularLocation>
        <location evidence="1">Nucleus</location>
    </subcellularLocation>
</comment>
<keyword evidence="7" id="KW-0131">Cell cycle</keyword>
<accession>C4JH56</accession>
<dbReference type="Pfam" id="PF04821">
    <property type="entry name" value="TIMELESS"/>
    <property type="match status" value="1"/>
</dbReference>
<keyword evidence="5" id="KW-0539">Nucleus</keyword>
<gene>
    <name evidence="10" type="ORF">UREG_02629</name>
</gene>
<feature type="compositionally biased region" description="Basic and acidic residues" evidence="8">
    <location>
        <begin position="736"/>
        <end position="747"/>
    </location>
</feature>
<reference evidence="11" key="1">
    <citation type="journal article" date="2009" name="Genome Res.">
        <title>Comparative genomic analyses of the human fungal pathogens Coccidioides and their relatives.</title>
        <authorList>
            <person name="Sharpton T.J."/>
            <person name="Stajich J.E."/>
            <person name="Rounsley S.D."/>
            <person name="Gardner M.J."/>
            <person name="Wortman J.R."/>
            <person name="Jordar V.S."/>
            <person name="Maiti R."/>
            <person name="Kodira C.D."/>
            <person name="Neafsey D.E."/>
            <person name="Zeng Q."/>
            <person name="Hung C.-Y."/>
            <person name="McMahan C."/>
            <person name="Muszewska A."/>
            <person name="Grynberg M."/>
            <person name="Mandel M.A."/>
            <person name="Kellner E.M."/>
            <person name="Barker B.M."/>
            <person name="Galgiani J.N."/>
            <person name="Orbach M.J."/>
            <person name="Kirkland T.N."/>
            <person name="Cole G.T."/>
            <person name="Henn M.R."/>
            <person name="Birren B.W."/>
            <person name="Taylor J.W."/>
        </authorList>
    </citation>
    <scope>NUCLEOTIDE SEQUENCE [LARGE SCALE GENOMIC DNA]</scope>
    <source>
        <strain evidence="11">UAMH 1704</strain>
    </source>
</reference>
<feature type="compositionally biased region" description="Basic residues" evidence="8">
    <location>
        <begin position="399"/>
        <end position="409"/>
    </location>
</feature>
<evidence type="ECO:0000256" key="1">
    <source>
        <dbReference type="ARBA" id="ARBA00004123"/>
    </source>
</evidence>
<dbReference type="GO" id="GO:0003677">
    <property type="term" value="F:DNA binding"/>
    <property type="evidence" value="ECO:0007669"/>
    <property type="project" value="TreeGrafter"/>
</dbReference>
<feature type="compositionally biased region" description="Basic residues" evidence="8">
    <location>
        <begin position="871"/>
        <end position="881"/>
    </location>
</feature>
<feature type="region of interest" description="Disordered" evidence="8">
    <location>
        <begin position="857"/>
        <end position="977"/>
    </location>
</feature>
<dbReference type="PANTHER" id="PTHR22940:SF4">
    <property type="entry name" value="PROTEIN TIMELESS HOMOLOG"/>
    <property type="match status" value="1"/>
</dbReference>
<evidence type="ECO:0000313" key="11">
    <source>
        <dbReference type="Proteomes" id="UP000002058"/>
    </source>
</evidence>
<name>C4JH56_UNCRE</name>
<feature type="compositionally biased region" description="Basic residues" evidence="8">
    <location>
        <begin position="772"/>
        <end position="784"/>
    </location>
</feature>
<dbReference type="GO" id="GO:0051321">
    <property type="term" value="P:meiotic cell cycle"/>
    <property type="evidence" value="ECO:0007669"/>
    <property type="project" value="UniProtKB-KW"/>
</dbReference>
<sequence>MATPRSERSTRDEGIIKLMLYFFRNIAVLTSPTNLTVDGDDDKATRSATIDAFQQQDIFALLLTMCSTMGEDFTFQDVIILEILFNLVKGVDVKQLFKPAERAGITKANELESLLQKESELNREHAKTAPTRHGRFGTMIWVKRDDEKFSTVSGQDVLKGDRATLLKMDKSKKWNKPRFKREVVDPSSNNFNVKVMLTPSASKNLQTFVEEFLDSGFNPLFTHLRKAIEREAERITESTSRQFWYVVSWFLHAERVRREHQKEARQQARGRAKDIEPDDFSLVASVLNQETFVNLNRYMQHCLDYKDWQDLTAGMKCFTQILLTVQEMAISTLEEDQEIAENIQNRIFYEETTHDRILVILRNYNDQGFWYLDACTELAHVFLRMLEQYSKQNVDMQVRSRRRGRRKKTQTTAPDQDGVEEDGGHGSEAEDRAEANRTAVERSFDFKRFSLKFCTQKSVDTFVAFTNYYRELDSEQLKRAHRFLHRVAFKQDRGILLFRLDIISLLFKMIKGPEGLDASKSSFKEWEELVRHLFRNLVRKLKQRPELVVELLFSKINSTLFYLEYGYEKQSLSESKPAAELEIKPGSASTLDEKIRIVVAALIQDDKLPLVKWLGGVLDSAISERQSWEMEAEARAASSTEEQAEAKPPSIAVVPEDDDCRDAMFRNGRLRLLMTLAGFKCFDEDELSASWIISSSISSSTLKESSTLIEKHCENPVEDIDGADPRDLIRRKRTTADLKASHHESIESVHFGSDSEGEDEILFPPNLVQRSKAAKGRKLTRRKRKDGDDNESGLDDAELEARQAARKRNALERQRKIKSDLYVRPSDDETDEEADARFFAKENERRLAQAARIQKALETGVLENSVPQKQTKPKASRKRKANSIPESDIEDDANIPSKRRRDEAGGESDSADEDGVDSGSPSSRGSSTPTPDIDPMPMRSPSVELPWSAGVDQMLKGAIPDNEKESGASDNEEEDDDDLVLTARSTRRRAMAGFVFESDSE</sequence>
<feature type="region of interest" description="Disordered" evidence="8">
    <location>
        <begin position="736"/>
        <end position="798"/>
    </location>
</feature>
<dbReference type="eggNOG" id="KOG1974">
    <property type="taxonomic scope" value="Eukaryota"/>
</dbReference>
<comment type="similarity">
    <text evidence="2">Belongs to the timeless family.</text>
</comment>
<evidence type="ECO:0000256" key="3">
    <source>
        <dbReference type="ARBA" id="ARBA00021529"/>
    </source>
</evidence>
<evidence type="ECO:0000256" key="8">
    <source>
        <dbReference type="SAM" id="MobiDB-lite"/>
    </source>
</evidence>
<dbReference type="OrthoDB" id="310853at2759"/>
<feature type="region of interest" description="Disordered" evidence="8">
    <location>
        <begin position="397"/>
        <end position="435"/>
    </location>
</feature>
<evidence type="ECO:0000313" key="10">
    <source>
        <dbReference type="EMBL" id="EEP77780.1"/>
    </source>
</evidence>
<organism evidence="10 11">
    <name type="scientific">Uncinocarpus reesii (strain UAMH 1704)</name>
    <dbReference type="NCBI Taxonomy" id="336963"/>
    <lineage>
        <taxon>Eukaryota</taxon>
        <taxon>Fungi</taxon>
        <taxon>Dikarya</taxon>
        <taxon>Ascomycota</taxon>
        <taxon>Pezizomycotina</taxon>
        <taxon>Eurotiomycetes</taxon>
        <taxon>Eurotiomycetidae</taxon>
        <taxon>Onygenales</taxon>
        <taxon>Onygenaceae</taxon>
        <taxon>Uncinocarpus</taxon>
    </lineage>
</organism>
<dbReference type="GeneID" id="8443074"/>
<evidence type="ECO:0000256" key="2">
    <source>
        <dbReference type="ARBA" id="ARBA00008174"/>
    </source>
</evidence>
<feature type="compositionally biased region" description="Acidic residues" evidence="8">
    <location>
        <begin position="905"/>
        <end position="916"/>
    </location>
</feature>
<keyword evidence="11" id="KW-1185">Reference proteome</keyword>
<evidence type="ECO:0000256" key="6">
    <source>
        <dbReference type="ARBA" id="ARBA00023254"/>
    </source>
</evidence>
<dbReference type="OMA" id="VNHHRHT"/>
<evidence type="ECO:0000259" key="9">
    <source>
        <dbReference type="Pfam" id="PF04821"/>
    </source>
</evidence>
<protein>
    <recommendedName>
        <fullName evidence="3">Topoisomerase 1-associated factor 1</fullName>
    </recommendedName>
</protein>
<dbReference type="InterPro" id="IPR044998">
    <property type="entry name" value="Timeless"/>
</dbReference>
<dbReference type="AlphaFoldDB" id="C4JH56"/>
<evidence type="ECO:0000256" key="5">
    <source>
        <dbReference type="ARBA" id="ARBA00023242"/>
    </source>
</evidence>
<dbReference type="FunCoup" id="C4JH56">
    <property type="interactions" value="45"/>
</dbReference>
<dbReference type="GO" id="GO:0006281">
    <property type="term" value="P:DNA repair"/>
    <property type="evidence" value="ECO:0007669"/>
    <property type="project" value="TreeGrafter"/>
</dbReference>
<dbReference type="EMBL" id="CH476615">
    <property type="protein sequence ID" value="EEP77780.1"/>
    <property type="molecule type" value="Genomic_DNA"/>
</dbReference>
<proteinExistence type="inferred from homology"/>
<dbReference type="VEuPathDB" id="FungiDB:UREG_02629"/>
<feature type="compositionally biased region" description="Acidic residues" evidence="8">
    <location>
        <begin position="788"/>
        <end position="798"/>
    </location>
</feature>
<dbReference type="HOGENOM" id="CLU_004390_0_0_1"/>
<dbReference type="InParanoid" id="C4JH56"/>
<feature type="compositionally biased region" description="Low complexity" evidence="8">
    <location>
        <begin position="917"/>
        <end position="931"/>
    </location>
</feature>
<dbReference type="PANTHER" id="PTHR22940">
    <property type="entry name" value="TIMEOUT/TIMELESS-2"/>
    <property type="match status" value="1"/>
</dbReference>
<evidence type="ECO:0000256" key="4">
    <source>
        <dbReference type="ARBA" id="ARBA00022880"/>
    </source>
</evidence>
<dbReference type="Proteomes" id="UP000002058">
    <property type="component" value="Unassembled WGS sequence"/>
</dbReference>
<dbReference type="GO" id="GO:0000076">
    <property type="term" value="P:DNA replication checkpoint signaling"/>
    <property type="evidence" value="ECO:0007669"/>
    <property type="project" value="TreeGrafter"/>
</dbReference>
<dbReference type="InterPro" id="IPR006906">
    <property type="entry name" value="Timeless_N"/>
</dbReference>
<dbReference type="KEGG" id="ure:UREG_02629"/>
<keyword evidence="6" id="KW-0469">Meiosis</keyword>
<feature type="domain" description="Timeless N-terminal" evidence="9">
    <location>
        <begin position="1"/>
        <end position="142"/>
    </location>
</feature>
<dbReference type="STRING" id="336963.C4JH56"/>
<keyword evidence="4" id="KW-0236">DNA replication inhibitor</keyword>
<evidence type="ECO:0000256" key="7">
    <source>
        <dbReference type="ARBA" id="ARBA00023306"/>
    </source>
</evidence>